<feature type="region of interest" description="Disordered" evidence="1">
    <location>
        <begin position="51"/>
        <end position="79"/>
    </location>
</feature>
<organism evidence="2 3">
    <name type="scientific">Rhizoctonia solani</name>
    <dbReference type="NCBI Taxonomy" id="456999"/>
    <lineage>
        <taxon>Eukaryota</taxon>
        <taxon>Fungi</taxon>
        <taxon>Dikarya</taxon>
        <taxon>Basidiomycota</taxon>
        <taxon>Agaricomycotina</taxon>
        <taxon>Agaricomycetes</taxon>
        <taxon>Cantharellales</taxon>
        <taxon>Ceratobasidiaceae</taxon>
        <taxon>Rhizoctonia</taxon>
    </lineage>
</organism>
<evidence type="ECO:0000256" key="1">
    <source>
        <dbReference type="SAM" id="MobiDB-lite"/>
    </source>
</evidence>
<reference evidence="2" key="1">
    <citation type="submission" date="2021-01" db="EMBL/GenBank/DDBJ databases">
        <authorList>
            <person name="Kaushik A."/>
        </authorList>
    </citation>
    <scope>NUCLEOTIDE SEQUENCE</scope>
    <source>
        <strain evidence="2">AG6-10EEA</strain>
    </source>
</reference>
<dbReference type="EMBL" id="CAJMXA010004083">
    <property type="protein sequence ID" value="CAE6533950.1"/>
    <property type="molecule type" value="Genomic_DNA"/>
</dbReference>
<feature type="non-terminal residue" evidence="2">
    <location>
        <position position="1"/>
    </location>
</feature>
<accession>A0A8H3DR89</accession>
<evidence type="ECO:0000313" key="3">
    <source>
        <dbReference type="Proteomes" id="UP000663853"/>
    </source>
</evidence>
<dbReference type="AlphaFoldDB" id="A0A8H3DR89"/>
<gene>
    <name evidence="2" type="ORF">RDB_LOCUS174085</name>
</gene>
<sequence length="88" mass="9413">VERYKWIDGGVGSALSLSFTLYFPLGPLDFTMADFFSPTLAAPFDKAVSQKSQQTGANTTSGMTNQLAEATQSTKASGSNFSMCEIIM</sequence>
<dbReference type="Proteomes" id="UP000663853">
    <property type="component" value="Unassembled WGS sequence"/>
</dbReference>
<evidence type="ECO:0000313" key="2">
    <source>
        <dbReference type="EMBL" id="CAE6533950.1"/>
    </source>
</evidence>
<name>A0A8H3DR89_9AGAM</name>
<protein>
    <submittedName>
        <fullName evidence="2">Uncharacterized protein</fullName>
    </submittedName>
</protein>
<comment type="caution">
    <text evidence="2">The sequence shown here is derived from an EMBL/GenBank/DDBJ whole genome shotgun (WGS) entry which is preliminary data.</text>
</comment>
<proteinExistence type="predicted"/>